<reference evidence="2 3" key="1">
    <citation type="submission" date="2023-05" db="EMBL/GenBank/DDBJ databases">
        <title>Pseudoalteromonas ardens sp. nov., Pseudoalteromonas obscura sp. nov., and Pseudoalteromonas umbrosa sp. nov., isolated from the coral Montipora capitata.</title>
        <authorList>
            <person name="Thomas E.M."/>
            <person name="Smith E.M."/>
            <person name="Papke E."/>
            <person name="Shlafstein M.D."/>
            <person name="Oline D.K."/>
            <person name="Videau P."/>
            <person name="Saw J.H."/>
            <person name="Strangman W.K."/>
            <person name="Ushijima B."/>
        </authorList>
    </citation>
    <scope>NUCLEOTIDE SEQUENCE [LARGE SCALE GENOMIC DNA]</scope>
    <source>
        <strain evidence="2 3">P94</strain>
    </source>
</reference>
<evidence type="ECO:0000256" key="1">
    <source>
        <dbReference type="SAM" id="SignalP"/>
    </source>
</evidence>
<evidence type="ECO:0000313" key="3">
    <source>
        <dbReference type="Proteomes" id="UP001231915"/>
    </source>
</evidence>
<dbReference type="Pfam" id="PF06366">
    <property type="entry name" value="FlhE"/>
    <property type="match status" value="1"/>
</dbReference>
<feature type="chain" id="PRO_5047138234" evidence="1">
    <location>
        <begin position="27"/>
        <end position="173"/>
    </location>
</feature>
<dbReference type="EMBL" id="JASJUT010000001">
    <property type="protein sequence ID" value="MDK2593594.1"/>
    <property type="molecule type" value="Genomic_DNA"/>
</dbReference>
<sequence length="173" mass="18412">MFKKTAKCFTTCLASSVLLWTGISSAEVQQEELLTPTISVSSEQIPPSNVESPITISGGAWVSSGTAPTIRNSGLLYTLNLPVVGSVPFGSKINVVNYSWSFSKVPPGMIVYLCWNSTSACVDVTSNKSGRLTNFAGLDANKKFIFAYGVRGNGSAISPPAYGQRSQVIVNYD</sequence>
<protein>
    <submittedName>
        <fullName evidence="2">Flagellar protein FlhE</fullName>
    </submittedName>
</protein>
<keyword evidence="2" id="KW-0969">Cilium</keyword>
<organism evidence="2 3">
    <name type="scientific">Pseudoalteromonas obscura</name>
    <dbReference type="NCBI Taxonomy" id="3048491"/>
    <lineage>
        <taxon>Bacteria</taxon>
        <taxon>Pseudomonadati</taxon>
        <taxon>Pseudomonadota</taxon>
        <taxon>Gammaproteobacteria</taxon>
        <taxon>Alteromonadales</taxon>
        <taxon>Pseudoalteromonadaceae</taxon>
        <taxon>Pseudoalteromonas</taxon>
    </lineage>
</organism>
<comment type="caution">
    <text evidence="2">The sequence shown here is derived from an EMBL/GenBank/DDBJ whole genome shotgun (WGS) entry which is preliminary data.</text>
</comment>
<gene>
    <name evidence="2" type="ORF">QNM18_00765</name>
</gene>
<keyword evidence="2" id="KW-0966">Cell projection</keyword>
<name>A0ABT7EE95_9GAMM</name>
<feature type="signal peptide" evidence="1">
    <location>
        <begin position="1"/>
        <end position="26"/>
    </location>
</feature>
<accession>A0ABT7EE95</accession>
<evidence type="ECO:0000313" key="2">
    <source>
        <dbReference type="EMBL" id="MDK2593594.1"/>
    </source>
</evidence>
<dbReference type="RefSeq" id="WP_284136024.1">
    <property type="nucleotide sequence ID" value="NZ_JASJUT010000001.1"/>
</dbReference>
<proteinExistence type="predicted"/>
<dbReference type="InterPro" id="IPR009420">
    <property type="entry name" value="FlhE"/>
</dbReference>
<keyword evidence="1" id="KW-0732">Signal</keyword>
<keyword evidence="2" id="KW-0282">Flagellum</keyword>
<dbReference type="Proteomes" id="UP001231915">
    <property type="component" value="Unassembled WGS sequence"/>
</dbReference>
<keyword evidence="3" id="KW-1185">Reference proteome</keyword>